<accession>A0A0G1KID8</accession>
<proteinExistence type="predicted"/>
<evidence type="ECO:0000313" key="2">
    <source>
        <dbReference type="Proteomes" id="UP000034063"/>
    </source>
</evidence>
<name>A0A0G1KID8_9BACT</name>
<comment type="caution">
    <text evidence="1">The sequence shown here is derived from an EMBL/GenBank/DDBJ whole genome shotgun (WGS) entry which is preliminary data.</text>
</comment>
<evidence type="ECO:0000313" key="1">
    <source>
        <dbReference type="EMBL" id="KKT47634.1"/>
    </source>
</evidence>
<dbReference type="Proteomes" id="UP000034063">
    <property type="component" value="Unassembled WGS sequence"/>
</dbReference>
<dbReference type="EMBL" id="LCIB01000005">
    <property type="protein sequence ID" value="KKT47634.1"/>
    <property type="molecule type" value="Genomic_DNA"/>
</dbReference>
<sequence>MTIEALIAMVLEKPVVWAWTGEINRKNRAIRMMNIDMNCIILLNTVLADHPADGRGPKEAEELIERDGREWMGSKPILIKY</sequence>
<organism evidence="1 2">
    <name type="scientific">Candidatus Gottesmanbacteria bacterium GW2011_GWA2_44_17</name>
    <dbReference type="NCBI Taxonomy" id="1618444"/>
    <lineage>
        <taxon>Bacteria</taxon>
        <taxon>Candidatus Gottesmaniibacteriota</taxon>
    </lineage>
</organism>
<dbReference type="AlphaFoldDB" id="A0A0G1KID8"/>
<gene>
    <name evidence="1" type="ORF">UW37_C0005G0022</name>
</gene>
<protein>
    <submittedName>
        <fullName evidence="1">Uncharacterized protein</fullName>
    </submittedName>
</protein>
<reference evidence="1 2" key="1">
    <citation type="journal article" date="2015" name="Nature">
        <title>rRNA introns, odd ribosomes, and small enigmatic genomes across a large radiation of phyla.</title>
        <authorList>
            <person name="Brown C.T."/>
            <person name="Hug L.A."/>
            <person name="Thomas B.C."/>
            <person name="Sharon I."/>
            <person name="Castelle C.J."/>
            <person name="Singh A."/>
            <person name="Wilkins M.J."/>
            <person name="Williams K.H."/>
            <person name="Banfield J.F."/>
        </authorList>
    </citation>
    <scope>NUCLEOTIDE SEQUENCE [LARGE SCALE GENOMIC DNA]</scope>
</reference>